<dbReference type="PANTHER" id="PTHR33175:SF3">
    <property type="entry name" value="DNA-BINDING PROTEIN HU-BETA"/>
    <property type="match status" value="1"/>
</dbReference>
<feature type="compositionally biased region" description="Basic and acidic residues" evidence="4">
    <location>
        <begin position="169"/>
        <end position="192"/>
    </location>
</feature>
<evidence type="ECO:0008006" key="7">
    <source>
        <dbReference type="Google" id="ProtNLM"/>
    </source>
</evidence>
<dbReference type="Pfam" id="PF00216">
    <property type="entry name" value="Bac_DNA_binding"/>
    <property type="match status" value="1"/>
</dbReference>
<feature type="region of interest" description="Disordered" evidence="4">
    <location>
        <begin position="140"/>
        <end position="215"/>
    </location>
</feature>
<dbReference type="InterPro" id="IPR020816">
    <property type="entry name" value="Histone-like_DNA-bd_CS"/>
</dbReference>
<dbReference type="InterPro" id="IPR000119">
    <property type="entry name" value="Hist_DNA-bd"/>
</dbReference>
<comment type="similarity">
    <text evidence="3">Belongs to the bacterial histone-like protein family.</text>
</comment>
<dbReference type="PANTHER" id="PTHR33175">
    <property type="entry name" value="DNA-BINDING PROTEIN HU"/>
    <property type="match status" value="1"/>
</dbReference>
<keyword evidence="2" id="KW-0238">DNA-binding</keyword>
<feature type="compositionally biased region" description="Low complexity" evidence="4">
    <location>
        <begin position="140"/>
        <end position="168"/>
    </location>
</feature>
<evidence type="ECO:0000313" key="6">
    <source>
        <dbReference type="Proteomes" id="UP001499924"/>
    </source>
</evidence>
<dbReference type="SUPFAM" id="SSF47729">
    <property type="entry name" value="IHF-like DNA-binding proteins"/>
    <property type="match status" value="1"/>
</dbReference>
<dbReference type="PRINTS" id="PR01727">
    <property type="entry name" value="DNABINDINGHU"/>
</dbReference>
<name>A0ABP6NSU0_9ACTN</name>
<dbReference type="PROSITE" id="PS00045">
    <property type="entry name" value="HISTONE_LIKE"/>
    <property type="match status" value="1"/>
</dbReference>
<dbReference type="SMART" id="SM00411">
    <property type="entry name" value="BHL"/>
    <property type="match status" value="1"/>
</dbReference>
<evidence type="ECO:0000256" key="4">
    <source>
        <dbReference type="SAM" id="MobiDB-lite"/>
    </source>
</evidence>
<evidence type="ECO:0000313" key="5">
    <source>
        <dbReference type="EMBL" id="GAA3157617.1"/>
    </source>
</evidence>
<feature type="compositionally biased region" description="Low complexity" evidence="4">
    <location>
        <begin position="194"/>
        <end position="215"/>
    </location>
</feature>
<comment type="caution">
    <text evidence="5">The sequence shown here is derived from an EMBL/GenBank/DDBJ whole genome shotgun (WGS) entry which is preliminary data.</text>
</comment>
<keyword evidence="6" id="KW-1185">Reference proteome</keyword>
<evidence type="ECO:0000256" key="1">
    <source>
        <dbReference type="ARBA" id="ARBA00023067"/>
    </source>
</evidence>
<dbReference type="InterPro" id="IPR010992">
    <property type="entry name" value="IHF-like_DNA-bd_dom_sf"/>
</dbReference>
<dbReference type="Gene3D" id="4.10.520.10">
    <property type="entry name" value="IHF-like DNA-binding proteins"/>
    <property type="match status" value="1"/>
</dbReference>
<evidence type="ECO:0000256" key="2">
    <source>
        <dbReference type="ARBA" id="ARBA00023125"/>
    </source>
</evidence>
<evidence type="ECO:0000256" key="3">
    <source>
        <dbReference type="RuleBase" id="RU003939"/>
    </source>
</evidence>
<sequence>MPPRAESAPISAGERLVNKSELVSRLTARLDGDRAKAMAAVNGVLEEIEQSLARGEKVSLLGFGTFDRRERGPRTARNPATGETIQVGASVAPVFRAGAGLRQLLAEAAGTARSVAAQATSAVTAVPAMAAGVTAPAIKAATKATSQGSKAGSKGSSKASSKAGSKASVKAESKAASKAASKAESKAADKARTKTAAGGAGKASNKTGGKSPKKG</sequence>
<gene>
    <name evidence="5" type="ORF">GCM10010531_06190</name>
</gene>
<dbReference type="Proteomes" id="UP001499924">
    <property type="component" value="Unassembled WGS sequence"/>
</dbReference>
<reference evidence="6" key="1">
    <citation type="journal article" date="2019" name="Int. J. Syst. Evol. Microbiol.">
        <title>The Global Catalogue of Microorganisms (GCM) 10K type strain sequencing project: providing services to taxonomists for standard genome sequencing and annotation.</title>
        <authorList>
            <consortium name="The Broad Institute Genomics Platform"/>
            <consortium name="The Broad Institute Genome Sequencing Center for Infectious Disease"/>
            <person name="Wu L."/>
            <person name="Ma J."/>
        </authorList>
    </citation>
    <scope>NUCLEOTIDE SEQUENCE [LARGE SCALE GENOMIC DNA]</scope>
    <source>
        <strain evidence="6">JCM 15614</strain>
    </source>
</reference>
<dbReference type="EMBL" id="BAAAVV010000001">
    <property type="protein sequence ID" value="GAA3157617.1"/>
    <property type="molecule type" value="Genomic_DNA"/>
</dbReference>
<accession>A0ABP6NSU0</accession>
<keyword evidence="1" id="KW-0226">DNA condensation</keyword>
<proteinExistence type="inferred from homology"/>
<protein>
    <recommendedName>
        <fullName evidence="7">DNA-binding protein HU-beta</fullName>
    </recommendedName>
</protein>
<organism evidence="5 6">
    <name type="scientific">Blastococcus jejuensis</name>
    <dbReference type="NCBI Taxonomy" id="351224"/>
    <lineage>
        <taxon>Bacteria</taxon>
        <taxon>Bacillati</taxon>
        <taxon>Actinomycetota</taxon>
        <taxon>Actinomycetes</taxon>
        <taxon>Geodermatophilales</taxon>
        <taxon>Geodermatophilaceae</taxon>
        <taxon>Blastococcus</taxon>
    </lineage>
</organism>
<dbReference type="CDD" id="cd13831">
    <property type="entry name" value="HU"/>
    <property type="match status" value="1"/>
</dbReference>